<protein>
    <submittedName>
        <fullName evidence="1">Uncharacterized protein</fullName>
    </submittedName>
</protein>
<reference evidence="1 2" key="1">
    <citation type="submission" date="2024-01" db="EMBL/GenBank/DDBJ databases">
        <title>A draft genome for a cacao thread blight-causing isolate of Paramarasmius palmivorus.</title>
        <authorList>
            <person name="Baruah I.K."/>
            <person name="Bukari Y."/>
            <person name="Amoako-Attah I."/>
            <person name="Meinhardt L.W."/>
            <person name="Bailey B.A."/>
            <person name="Cohen S.P."/>
        </authorList>
    </citation>
    <scope>NUCLEOTIDE SEQUENCE [LARGE SCALE GENOMIC DNA]</scope>
    <source>
        <strain evidence="1 2">GH-12</strain>
    </source>
</reference>
<gene>
    <name evidence="1" type="ORF">VNI00_004386</name>
</gene>
<keyword evidence="2" id="KW-1185">Reference proteome</keyword>
<accession>A0AAW0DQA3</accession>
<dbReference type="EMBL" id="JAYKXP010000011">
    <property type="protein sequence ID" value="KAK7053065.1"/>
    <property type="molecule type" value="Genomic_DNA"/>
</dbReference>
<organism evidence="1 2">
    <name type="scientific">Paramarasmius palmivorus</name>
    <dbReference type="NCBI Taxonomy" id="297713"/>
    <lineage>
        <taxon>Eukaryota</taxon>
        <taxon>Fungi</taxon>
        <taxon>Dikarya</taxon>
        <taxon>Basidiomycota</taxon>
        <taxon>Agaricomycotina</taxon>
        <taxon>Agaricomycetes</taxon>
        <taxon>Agaricomycetidae</taxon>
        <taxon>Agaricales</taxon>
        <taxon>Marasmiineae</taxon>
        <taxon>Marasmiaceae</taxon>
        <taxon>Paramarasmius</taxon>
    </lineage>
</organism>
<evidence type="ECO:0000313" key="2">
    <source>
        <dbReference type="Proteomes" id="UP001383192"/>
    </source>
</evidence>
<dbReference type="Proteomes" id="UP001383192">
    <property type="component" value="Unassembled WGS sequence"/>
</dbReference>
<name>A0AAW0DQA3_9AGAR</name>
<dbReference type="AlphaFoldDB" id="A0AAW0DQA3"/>
<evidence type="ECO:0000313" key="1">
    <source>
        <dbReference type="EMBL" id="KAK7053065.1"/>
    </source>
</evidence>
<proteinExistence type="predicted"/>
<comment type="caution">
    <text evidence="1">The sequence shown here is derived from an EMBL/GenBank/DDBJ whole genome shotgun (WGS) entry which is preliminary data.</text>
</comment>
<sequence>MRTIVISPAALDVCRNYTTSLVERRSQPTIQQARVDLAVDMWEAICHLRIGCSAACTTTLVLSSSLLNRDWKELTATFLPHLVGAIPSVSDLTLKSLQIGFQLGALGAYSSSLVCLTLSSATTDERGWVKLEFPLLEELTVIQEGVSWVVQESLPMLVGKFLWAPRLQHASVVGIMELRILGVQLYFKAFAATLVTGRIIGRCSFSGEYSVSFLLG</sequence>